<reference evidence="3" key="1">
    <citation type="journal article" date="2019" name="Int. J. Syst. Evol. Microbiol.">
        <title>The Global Catalogue of Microorganisms (GCM) 10K type strain sequencing project: providing services to taxonomists for standard genome sequencing and annotation.</title>
        <authorList>
            <consortium name="The Broad Institute Genomics Platform"/>
            <consortium name="The Broad Institute Genome Sequencing Center for Infectious Disease"/>
            <person name="Wu L."/>
            <person name="Ma J."/>
        </authorList>
    </citation>
    <scope>NUCLEOTIDE SEQUENCE [LARGE SCALE GENOMIC DNA]</scope>
    <source>
        <strain evidence="3">KCTC 42805</strain>
    </source>
</reference>
<keyword evidence="1" id="KW-0732">Signal</keyword>
<keyword evidence="2" id="KW-0449">Lipoprotein</keyword>
<feature type="signal peptide" evidence="1">
    <location>
        <begin position="1"/>
        <end position="19"/>
    </location>
</feature>
<dbReference type="Pfam" id="PF12741">
    <property type="entry name" value="SusD-like"/>
    <property type="match status" value="1"/>
</dbReference>
<dbReference type="EMBL" id="JBHULN010000018">
    <property type="protein sequence ID" value="MFD2573434.1"/>
    <property type="molecule type" value="Genomic_DNA"/>
</dbReference>
<accession>A0ABW5MB25</accession>
<evidence type="ECO:0000313" key="2">
    <source>
        <dbReference type="EMBL" id="MFD2573434.1"/>
    </source>
</evidence>
<proteinExistence type="predicted"/>
<dbReference type="Proteomes" id="UP001597469">
    <property type="component" value="Unassembled WGS sequence"/>
</dbReference>
<dbReference type="Pfam" id="PF12771">
    <property type="entry name" value="SusD-like_2"/>
    <property type="match status" value="1"/>
</dbReference>
<dbReference type="Gene3D" id="1.25.40.390">
    <property type="match status" value="2"/>
</dbReference>
<dbReference type="SUPFAM" id="SSF48452">
    <property type="entry name" value="TPR-like"/>
    <property type="match status" value="1"/>
</dbReference>
<protein>
    <submittedName>
        <fullName evidence="2">SusD/RagB family nutrient-binding outer membrane lipoprotein</fullName>
    </submittedName>
</protein>
<evidence type="ECO:0000313" key="3">
    <source>
        <dbReference type="Proteomes" id="UP001597469"/>
    </source>
</evidence>
<dbReference type="PROSITE" id="PS51257">
    <property type="entry name" value="PROKAR_LIPOPROTEIN"/>
    <property type="match status" value="1"/>
</dbReference>
<gene>
    <name evidence="2" type="ORF">ACFSUS_22530</name>
</gene>
<name>A0ABW5MB25_9BACT</name>
<sequence length="546" mass="59187">MIKKLSALLICVVMVSSCKLDLLDNPNAVTTSNTDINYLLNSIELNYRTHFNQMSDPGMRLTRMLNQGSAIYDNAVSPSNFDGAWETAYAGLMTDAKTLIPLAESSELFVHAGIARTLRASVLLNLVDGFGDVPYTQAIDATNFNPGVDQAQTSYETALAELDKAIANFAATSKSGATSDLIYGGNVDNWTRLANSLKLKAYLNRRLIDKSGATTAINALVAGNKLISTATQNFAFRFGSNLTNPDTRHPRYAGQYSPTGGGDYQANAYMGALYSSKGFPDPRIRYYFYRQTVRNPTDVNVLRCITNTKPAHYSDADVFCLPSSVGYWGRDHLSNEGIPPDGLLRTAWGVYPAGGLYDNDAGVPVSLGAGAGGAGIHPIMMRSFIDFMLAESALTLSTTGVAKDLLKSAVEKSMADVRALALGTIESGKISTFEAANNLVWADQVTRYVTKVLADYDAAATTDAKLNIIATEYWLALHGNGIESYNLYRRTGKPANLQPALDANPGAFPRSYYYPSTYIIRNANAKQKTSLTIPVFWDNNTAGLLR</sequence>
<dbReference type="InterPro" id="IPR024302">
    <property type="entry name" value="SusD-like"/>
</dbReference>
<dbReference type="RefSeq" id="WP_381526106.1">
    <property type="nucleotide sequence ID" value="NZ_JBHULN010000018.1"/>
</dbReference>
<dbReference type="InterPro" id="IPR041662">
    <property type="entry name" value="SusD-like_2"/>
</dbReference>
<feature type="chain" id="PRO_5047502702" evidence="1">
    <location>
        <begin position="20"/>
        <end position="546"/>
    </location>
</feature>
<dbReference type="InterPro" id="IPR011990">
    <property type="entry name" value="TPR-like_helical_dom_sf"/>
</dbReference>
<evidence type="ECO:0000256" key="1">
    <source>
        <dbReference type="SAM" id="SignalP"/>
    </source>
</evidence>
<organism evidence="2 3">
    <name type="scientific">Spirosoma soli</name>
    <dbReference type="NCBI Taxonomy" id="1770529"/>
    <lineage>
        <taxon>Bacteria</taxon>
        <taxon>Pseudomonadati</taxon>
        <taxon>Bacteroidota</taxon>
        <taxon>Cytophagia</taxon>
        <taxon>Cytophagales</taxon>
        <taxon>Cytophagaceae</taxon>
        <taxon>Spirosoma</taxon>
    </lineage>
</organism>
<comment type="caution">
    <text evidence="2">The sequence shown here is derived from an EMBL/GenBank/DDBJ whole genome shotgun (WGS) entry which is preliminary data.</text>
</comment>
<keyword evidence="3" id="KW-1185">Reference proteome</keyword>